<feature type="signal peptide" evidence="1">
    <location>
        <begin position="1"/>
        <end position="23"/>
    </location>
</feature>
<dbReference type="Proteomes" id="UP001172082">
    <property type="component" value="Unassembled WGS sequence"/>
</dbReference>
<sequence length="121" mass="13628">MKKNILTLSLLFAISLCLSFIPAEQKFLPTSLRITIINELGNVEEGAKVILYKSKEDYNQEKNAIGEPQTTDKKGRVTFKKLEPVVYFVHAEKGDRNNYGAGVQTDTLQEGRINKVNIVIE</sequence>
<evidence type="ECO:0000256" key="1">
    <source>
        <dbReference type="SAM" id="SignalP"/>
    </source>
</evidence>
<name>A0ABT8KGJ6_9BACT</name>
<keyword evidence="1" id="KW-0732">Signal</keyword>
<feature type="chain" id="PRO_5046587938" evidence="1">
    <location>
        <begin position="24"/>
        <end position="121"/>
    </location>
</feature>
<keyword evidence="3" id="KW-1185">Reference proteome</keyword>
<reference evidence="2" key="1">
    <citation type="submission" date="2023-06" db="EMBL/GenBank/DDBJ databases">
        <title>Genomic of Parafulvivirga corallium.</title>
        <authorList>
            <person name="Wang G."/>
        </authorList>
    </citation>
    <scope>NUCLEOTIDE SEQUENCE</scope>
    <source>
        <strain evidence="2">BMA10</strain>
    </source>
</reference>
<comment type="caution">
    <text evidence="2">The sequence shown here is derived from an EMBL/GenBank/DDBJ whole genome shotgun (WGS) entry which is preliminary data.</text>
</comment>
<gene>
    <name evidence="2" type="ORF">QQ008_00655</name>
</gene>
<evidence type="ECO:0000313" key="3">
    <source>
        <dbReference type="Proteomes" id="UP001172082"/>
    </source>
</evidence>
<dbReference type="RefSeq" id="WP_346749871.1">
    <property type="nucleotide sequence ID" value="NZ_JAUJEA010000001.1"/>
</dbReference>
<dbReference type="EMBL" id="JAUJEA010000001">
    <property type="protein sequence ID" value="MDN5199839.1"/>
    <property type="molecule type" value="Genomic_DNA"/>
</dbReference>
<evidence type="ECO:0000313" key="2">
    <source>
        <dbReference type="EMBL" id="MDN5199839.1"/>
    </source>
</evidence>
<accession>A0ABT8KGJ6</accession>
<proteinExistence type="predicted"/>
<organism evidence="2 3">
    <name type="scientific">Splendidivirga corallicola</name>
    <dbReference type="NCBI Taxonomy" id="3051826"/>
    <lineage>
        <taxon>Bacteria</taxon>
        <taxon>Pseudomonadati</taxon>
        <taxon>Bacteroidota</taxon>
        <taxon>Cytophagia</taxon>
        <taxon>Cytophagales</taxon>
        <taxon>Splendidivirgaceae</taxon>
        <taxon>Splendidivirga</taxon>
    </lineage>
</organism>
<protein>
    <submittedName>
        <fullName evidence="2">Carboxypeptidase regulatory-like domain-containing protein</fullName>
    </submittedName>
</protein>